<feature type="binding site" evidence="3">
    <location>
        <position position="98"/>
    </location>
    <ligand>
        <name>Cu cation</name>
        <dbReference type="ChEBI" id="CHEBI:23378"/>
    </ligand>
</feature>
<feature type="binding site" evidence="3">
    <location>
        <position position="187"/>
    </location>
    <ligand>
        <name>Cu cation</name>
        <dbReference type="ChEBI" id="CHEBI:23378"/>
    </ligand>
</feature>
<feature type="disulfide bond" description="Redox-active" evidence="4">
    <location>
        <begin position="98"/>
        <end position="102"/>
    </location>
</feature>
<name>A0A841N2D8_9BACT</name>
<dbReference type="Gene3D" id="3.40.30.10">
    <property type="entry name" value="Glutaredoxin"/>
    <property type="match status" value="1"/>
</dbReference>
<sequence length="227" mass="25982">MLRFIMRGIRILQGMVLVCILLIPVLIFMFLKGFGSNTYDIPIYYQKGTQNPFKECAVSDTTQHYIPDFTFINQDGQPAGKADMEGKITIVDFFFTSCPSICPVMSEEMERVNDMFRDEPRVQILSISIDPEFDTPEILKEYAERHHAESGKWDFLSGDKLTTYELARCGFVIPALDGQGIPDNFVHSDKFTLVDEQGRIRGYYSGTNREDVDLLMLETKILLYGNQ</sequence>
<dbReference type="SUPFAM" id="SSF52833">
    <property type="entry name" value="Thioredoxin-like"/>
    <property type="match status" value="1"/>
</dbReference>
<evidence type="ECO:0000256" key="4">
    <source>
        <dbReference type="PIRSR" id="PIRSR603782-2"/>
    </source>
</evidence>
<dbReference type="InterPro" id="IPR036249">
    <property type="entry name" value="Thioredoxin-like_sf"/>
</dbReference>
<proteinExistence type="inferred from homology"/>
<keyword evidence="8" id="KW-1185">Reference proteome</keyword>
<dbReference type="PROSITE" id="PS51352">
    <property type="entry name" value="THIOREDOXIN_2"/>
    <property type="match status" value="1"/>
</dbReference>
<comment type="similarity">
    <text evidence="1">Belongs to the SCO1/2 family.</text>
</comment>
<organism evidence="7 8">
    <name type="scientific">Algoriphagus iocasae</name>
    <dbReference type="NCBI Taxonomy" id="1836499"/>
    <lineage>
        <taxon>Bacteria</taxon>
        <taxon>Pseudomonadati</taxon>
        <taxon>Bacteroidota</taxon>
        <taxon>Cytophagia</taxon>
        <taxon>Cytophagales</taxon>
        <taxon>Cyclobacteriaceae</taxon>
        <taxon>Algoriphagus</taxon>
    </lineage>
</organism>
<accession>A0A841N2D8</accession>
<dbReference type="InterPro" id="IPR013766">
    <property type="entry name" value="Thioredoxin_domain"/>
</dbReference>
<evidence type="ECO:0000259" key="6">
    <source>
        <dbReference type="PROSITE" id="PS51352"/>
    </source>
</evidence>
<keyword evidence="5" id="KW-1133">Transmembrane helix</keyword>
<evidence type="ECO:0000256" key="5">
    <source>
        <dbReference type="SAM" id="Phobius"/>
    </source>
</evidence>
<dbReference type="InterPro" id="IPR003782">
    <property type="entry name" value="SCO1/SenC"/>
</dbReference>
<evidence type="ECO:0000313" key="7">
    <source>
        <dbReference type="EMBL" id="MBB6328815.1"/>
    </source>
</evidence>
<dbReference type="GO" id="GO:0046872">
    <property type="term" value="F:metal ion binding"/>
    <property type="evidence" value="ECO:0007669"/>
    <property type="project" value="UniProtKB-KW"/>
</dbReference>
<keyword evidence="5" id="KW-0472">Membrane</keyword>
<evidence type="ECO:0000256" key="1">
    <source>
        <dbReference type="ARBA" id="ARBA00010996"/>
    </source>
</evidence>
<dbReference type="PANTHER" id="PTHR12151">
    <property type="entry name" value="ELECTRON TRANSPORT PROTIN SCO1/SENC FAMILY MEMBER"/>
    <property type="match status" value="1"/>
</dbReference>
<dbReference type="Proteomes" id="UP000588604">
    <property type="component" value="Unassembled WGS sequence"/>
</dbReference>
<keyword evidence="2 3" id="KW-0186">Copper</keyword>
<dbReference type="Pfam" id="PF02630">
    <property type="entry name" value="SCO1-SenC"/>
    <property type="match status" value="1"/>
</dbReference>
<keyword evidence="3" id="KW-0479">Metal-binding</keyword>
<keyword evidence="5" id="KW-0812">Transmembrane</keyword>
<reference evidence="7 8" key="1">
    <citation type="submission" date="2020-08" db="EMBL/GenBank/DDBJ databases">
        <title>Genomic Encyclopedia of Type Strains, Phase IV (KMG-IV): sequencing the most valuable type-strain genomes for metagenomic binning, comparative biology and taxonomic classification.</title>
        <authorList>
            <person name="Goeker M."/>
        </authorList>
    </citation>
    <scope>NUCLEOTIDE SEQUENCE [LARGE SCALE GENOMIC DNA]</scope>
    <source>
        <strain evidence="7 8">DSM 102044</strain>
    </source>
</reference>
<keyword evidence="4" id="KW-1015">Disulfide bond</keyword>
<feature type="binding site" evidence="3">
    <location>
        <position position="102"/>
    </location>
    <ligand>
        <name>Cu cation</name>
        <dbReference type="ChEBI" id="CHEBI:23378"/>
    </ligand>
</feature>
<comment type="caution">
    <text evidence="7">The sequence shown here is derived from an EMBL/GenBank/DDBJ whole genome shotgun (WGS) entry which is preliminary data.</text>
</comment>
<dbReference type="CDD" id="cd02968">
    <property type="entry name" value="SCO"/>
    <property type="match status" value="1"/>
</dbReference>
<evidence type="ECO:0000313" key="8">
    <source>
        <dbReference type="Proteomes" id="UP000588604"/>
    </source>
</evidence>
<feature type="domain" description="Thioredoxin" evidence="6">
    <location>
        <begin position="60"/>
        <end position="222"/>
    </location>
</feature>
<feature type="transmembrane region" description="Helical" evidence="5">
    <location>
        <begin position="12"/>
        <end position="31"/>
    </location>
</feature>
<dbReference type="AlphaFoldDB" id="A0A841N2D8"/>
<gene>
    <name evidence="7" type="ORF">FHS59_004474</name>
</gene>
<dbReference type="PANTHER" id="PTHR12151:SF25">
    <property type="entry name" value="LINALOOL DEHYDRATASE_ISOMERASE DOMAIN-CONTAINING PROTEIN"/>
    <property type="match status" value="1"/>
</dbReference>
<dbReference type="EMBL" id="JACIJO010000005">
    <property type="protein sequence ID" value="MBB6328815.1"/>
    <property type="molecule type" value="Genomic_DNA"/>
</dbReference>
<protein>
    <submittedName>
        <fullName evidence="7">Protein SCO1/2</fullName>
    </submittedName>
</protein>
<evidence type="ECO:0000256" key="2">
    <source>
        <dbReference type="ARBA" id="ARBA00023008"/>
    </source>
</evidence>
<evidence type="ECO:0000256" key="3">
    <source>
        <dbReference type="PIRSR" id="PIRSR603782-1"/>
    </source>
</evidence>